<evidence type="ECO:0000313" key="4">
    <source>
        <dbReference type="EMBL" id="SSX33339.1"/>
    </source>
</evidence>
<evidence type="ECO:0000256" key="2">
    <source>
        <dbReference type="ARBA" id="ARBA00022525"/>
    </source>
</evidence>
<dbReference type="InterPro" id="IPR002413">
    <property type="entry name" value="V5_allergen-like"/>
</dbReference>
<dbReference type="SUPFAM" id="SSF55797">
    <property type="entry name" value="PR-1-like"/>
    <property type="match status" value="2"/>
</dbReference>
<accession>A0A336MW49</accession>
<dbReference type="PRINTS" id="PR00838">
    <property type="entry name" value="V5ALLERGEN"/>
</dbReference>
<dbReference type="InterPro" id="IPR014044">
    <property type="entry name" value="CAP_dom"/>
</dbReference>
<evidence type="ECO:0000259" key="3">
    <source>
        <dbReference type="SMART" id="SM00198"/>
    </source>
</evidence>
<name>A0A336MW49_CULSO</name>
<dbReference type="PANTHER" id="PTHR10334">
    <property type="entry name" value="CYSTEINE-RICH SECRETORY PROTEIN-RELATED"/>
    <property type="match status" value="1"/>
</dbReference>
<feature type="domain" description="SCP" evidence="3">
    <location>
        <begin position="103"/>
        <end position="253"/>
    </location>
</feature>
<dbReference type="PRINTS" id="PR00837">
    <property type="entry name" value="V5TPXLIKE"/>
</dbReference>
<dbReference type="InterPro" id="IPR001283">
    <property type="entry name" value="CRISP-related"/>
</dbReference>
<comment type="subcellular location">
    <subcellularLocation>
        <location evidence="1">Secreted</location>
    </subcellularLocation>
</comment>
<dbReference type="Pfam" id="PF00188">
    <property type="entry name" value="CAP"/>
    <property type="match status" value="2"/>
</dbReference>
<keyword evidence="2" id="KW-0964">Secreted</keyword>
<dbReference type="GO" id="GO:0005576">
    <property type="term" value="C:extracellular region"/>
    <property type="evidence" value="ECO:0007669"/>
    <property type="project" value="UniProtKB-SubCell"/>
</dbReference>
<dbReference type="SMART" id="SM00198">
    <property type="entry name" value="SCP"/>
    <property type="match status" value="1"/>
</dbReference>
<gene>
    <name evidence="4" type="primary">CSON006298</name>
</gene>
<organism evidence="4">
    <name type="scientific">Culicoides sonorensis</name>
    <name type="common">Biting midge</name>
    <dbReference type="NCBI Taxonomy" id="179676"/>
    <lineage>
        <taxon>Eukaryota</taxon>
        <taxon>Metazoa</taxon>
        <taxon>Ecdysozoa</taxon>
        <taxon>Arthropoda</taxon>
        <taxon>Hexapoda</taxon>
        <taxon>Insecta</taxon>
        <taxon>Pterygota</taxon>
        <taxon>Neoptera</taxon>
        <taxon>Endopterygota</taxon>
        <taxon>Diptera</taxon>
        <taxon>Nematocera</taxon>
        <taxon>Chironomoidea</taxon>
        <taxon>Ceratopogonidae</taxon>
        <taxon>Ceratopogoninae</taxon>
        <taxon>Culicoides</taxon>
        <taxon>Monoculicoides</taxon>
    </lineage>
</organism>
<dbReference type="InterPro" id="IPR035940">
    <property type="entry name" value="CAP_sf"/>
</dbReference>
<dbReference type="CDD" id="cd05380">
    <property type="entry name" value="CAP_euk"/>
    <property type="match status" value="2"/>
</dbReference>
<dbReference type="VEuPathDB" id="VectorBase:CSON006298"/>
<reference evidence="4" key="1">
    <citation type="submission" date="2018-07" db="EMBL/GenBank/DDBJ databases">
        <authorList>
            <person name="Quirk P.G."/>
            <person name="Krulwich T.A."/>
        </authorList>
    </citation>
    <scope>NUCLEOTIDE SEQUENCE</scope>
</reference>
<evidence type="ECO:0000256" key="1">
    <source>
        <dbReference type="ARBA" id="ARBA00004613"/>
    </source>
</evidence>
<dbReference type="InterPro" id="IPR018244">
    <property type="entry name" value="Allrgn_V5/Tpx1_CS"/>
</dbReference>
<dbReference type="Gene3D" id="3.40.33.10">
    <property type="entry name" value="CAP"/>
    <property type="match status" value="2"/>
</dbReference>
<proteinExistence type="predicted"/>
<dbReference type="EMBL" id="UFQT01002378">
    <property type="protein sequence ID" value="SSX33339.1"/>
    <property type="molecule type" value="Genomic_DNA"/>
</dbReference>
<protein>
    <submittedName>
        <fullName evidence="4">CSON006298 protein</fullName>
    </submittedName>
</protein>
<dbReference type="AlphaFoldDB" id="A0A336MW49"/>
<sequence length="278" mass="32189">MGQISGQPGASNMQEMEWDENLARRAQQWASQCMYEHDPNRFDDRFSIGQNLAIIWSSAPLEVGDFPGRVRKWFNEVNIYTWGQGWTVRTGHYSQVNSGVSEADKQFILNEHNRLRQQLANGQIYNQPQAANMQVLTWDDELAGVAQRHANGCQYYHNPYRHVSRFYVGENIARIWSSYSPHGDWGYIIGKWFGEYAIYRWKAWPITSLIGHYTQIAWADTNRIGCGYTYYYSGGSYTRYYVCNYGPTGNHYGVGPYEIGAPNCARYGLYYSRLVTSY</sequence>
<dbReference type="PROSITE" id="PS01009">
    <property type="entry name" value="CRISP_1"/>
    <property type="match status" value="1"/>
</dbReference>